<gene>
    <name evidence="1" type="ORF">G2W53_028813</name>
</gene>
<evidence type="ECO:0000313" key="1">
    <source>
        <dbReference type="EMBL" id="KAF7814844.1"/>
    </source>
</evidence>
<evidence type="ECO:0000313" key="2">
    <source>
        <dbReference type="Proteomes" id="UP000634136"/>
    </source>
</evidence>
<sequence>MVVVIHNRYSRHSTLLLPPLPFDTIWVSEQDGLIKREGRP</sequence>
<proteinExistence type="predicted"/>
<keyword evidence="2" id="KW-1185">Reference proteome</keyword>
<organism evidence="1 2">
    <name type="scientific">Senna tora</name>
    <dbReference type="NCBI Taxonomy" id="362788"/>
    <lineage>
        <taxon>Eukaryota</taxon>
        <taxon>Viridiplantae</taxon>
        <taxon>Streptophyta</taxon>
        <taxon>Embryophyta</taxon>
        <taxon>Tracheophyta</taxon>
        <taxon>Spermatophyta</taxon>
        <taxon>Magnoliopsida</taxon>
        <taxon>eudicotyledons</taxon>
        <taxon>Gunneridae</taxon>
        <taxon>Pentapetalae</taxon>
        <taxon>rosids</taxon>
        <taxon>fabids</taxon>
        <taxon>Fabales</taxon>
        <taxon>Fabaceae</taxon>
        <taxon>Caesalpinioideae</taxon>
        <taxon>Cassia clade</taxon>
        <taxon>Senna</taxon>
    </lineage>
</organism>
<reference evidence="1" key="1">
    <citation type="submission" date="2020-09" db="EMBL/GenBank/DDBJ databases">
        <title>Genome-Enabled Discovery of Anthraquinone Biosynthesis in Senna tora.</title>
        <authorList>
            <person name="Kang S.-H."/>
            <person name="Pandey R.P."/>
            <person name="Lee C.-M."/>
            <person name="Sim J.-S."/>
            <person name="Jeong J.-T."/>
            <person name="Choi B.-S."/>
            <person name="Jung M."/>
            <person name="Ginzburg D."/>
            <person name="Zhao K."/>
            <person name="Won S.Y."/>
            <person name="Oh T.-J."/>
            <person name="Yu Y."/>
            <person name="Kim N.-H."/>
            <person name="Lee O.R."/>
            <person name="Lee T.-H."/>
            <person name="Bashyal P."/>
            <person name="Kim T.-S."/>
            <person name="Lee W.-H."/>
            <person name="Kawkins C."/>
            <person name="Kim C.-K."/>
            <person name="Kim J.S."/>
            <person name="Ahn B.O."/>
            <person name="Rhee S.Y."/>
            <person name="Sohng J.K."/>
        </authorList>
    </citation>
    <scope>NUCLEOTIDE SEQUENCE</scope>
    <source>
        <tissue evidence="1">Leaf</tissue>
    </source>
</reference>
<dbReference type="EMBL" id="JAAIUW010000009">
    <property type="protein sequence ID" value="KAF7814844.1"/>
    <property type="molecule type" value="Genomic_DNA"/>
</dbReference>
<protein>
    <submittedName>
        <fullName evidence="1">Uncharacterized protein</fullName>
    </submittedName>
</protein>
<accession>A0A834TCY0</accession>
<comment type="caution">
    <text evidence="1">The sequence shown here is derived from an EMBL/GenBank/DDBJ whole genome shotgun (WGS) entry which is preliminary data.</text>
</comment>
<name>A0A834TCY0_9FABA</name>
<dbReference type="Proteomes" id="UP000634136">
    <property type="component" value="Unassembled WGS sequence"/>
</dbReference>
<dbReference type="AlphaFoldDB" id="A0A834TCY0"/>